<keyword evidence="5 8" id="KW-1133">Transmembrane helix</keyword>
<keyword evidence="2" id="KW-0813">Transport</keyword>
<feature type="transmembrane region" description="Helical" evidence="8">
    <location>
        <begin position="50"/>
        <end position="68"/>
    </location>
</feature>
<protein>
    <submittedName>
        <fullName evidence="10">MFS transporter</fullName>
    </submittedName>
</protein>
<evidence type="ECO:0000256" key="7">
    <source>
        <dbReference type="SAM" id="MobiDB-lite"/>
    </source>
</evidence>
<evidence type="ECO:0000313" key="10">
    <source>
        <dbReference type="EMBL" id="NED95770.1"/>
    </source>
</evidence>
<evidence type="ECO:0000256" key="5">
    <source>
        <dbReference type="ARBA" id="ARBA00022989"/>
    </source>
</evidence>
<dbReference type="PANTHER" id="PTHR42718">
    <property type="entry name" value="MAJOR FACILITATOR SUPERFAMILY MULTIDRUG TRANSPORTER MFSC"/>
    <property type="match status" value="1"/>
</dbReference>
<dbReference type="EMBL" id="JAAGOB010000005">
    <property type="protein sequence ID" value="NED95770.1"/>
    <property type="molecule type" value="Genomic_DNA"/>
</dbReference>
<dbReference type="PANTHER" id="PTHR42718:SF46">
    <property type="entry name" value="BLR6921 PROTEIN"/>
    <property type="match status" value="1"/>
</dbReference>
<dbReference type="SUPFAM" id="SSF103473">
    <property type="entry name" value="MFS general substrate transporter"/>
    <property type="match status" value="1"/>
</dbReference>
<feature type="transmembrane region" description="Helical" evidence="8">
    <location>
        <begin position="169"/>
        <end position="189"/>
    </location>
</feature>
<dbReference type="PROSITE" id="PS50850">
    <property type="entry name" value="MFS"/>
    <property type="match status" value="1"/>
</dbReference>
<evidence type="ECO:0000259" key="9">
    <source>
        <dbReference type="PROSITE" id="PS50850"/>
    </source>
</evidence>
<dbReference type="InterPro" id="IPR011701">
    <property type="entry name" value="MFS"/>
</dbReference>
<reference evidence="10 11" key="1">
    <citation type="submission" date="2020-02" db="EMBL/GenBank/DDBJ databases">
        <authorList>
            <person name="Li X.-J."/>
            <person name="Feng X.-M."/>
        </authorList>
    </citation>
    <scope>NUCLEOTIDE SEQUENCE [LARGE SCALE GENOMIC DNA]</scope>
    <source>
        <strain evidence="10 11">CGMCC 4.7225</strain>
    </source>
</reference>
<sequence>MNAPASTDRKNRWWLVVATGIAVFMAQLDGTIVTVALPTIEDGFGIGTSLTQWVVLGFHLPLIALSLPSGRYLDRVGHRAALVLSVSGFTVASVAVGLAPGIEWLIGARVVQGAFGAMLFALAPVLTTIAVRPEVRGRAMAIVMTLGPLGAVSGPVLGGLVIEYLTWPWIFYVNVPVGMAVIGIGWAQLSAGSPLRAPDRAWYAEALLIGGAAIALMLALTFTAEVGVEWILLALVAVPLAVLWRRRPGSAAVRELLSTPGMTGPHLALLAEIAAVIAVQFLVPFHLHAAGVAPARIGMTMLAFPLAVMVSGLIAGVLADRWNARVISVTGVVVVTVGIALTVPLGSDWRTAELMWRLAIVGVGAGLFAGPNQAMVMALSPRHLLGTAGASTSMARQIGIALGPALATTAWALSGYQQSGMRTALALACALAALSVVALVISRRAAGTDAAAGGGEPGEGVRGPMAEDPA</sequence>
<dbReference type="InterPro" id="IPR036259">
    <property type="entry name" value="MFS_trans_sf"/>
</dbReference>
<keyword evidence="11" id="KW-1185">Reference proteome</keyword>
<name>A0A6N9YLH2_9ACTN</name>
<evidence type="ECO:0000313" key="11">
    <source>
        <dbReference type="Proteomes" id="UP000469185"/>
    </source>
</evidence>
<comment type="caution">
    <text evidence="10">The sequence shown here is derived from an EMBL/GenBank/DDBJ whole genome shotgun (WGS) entry which is preliminary data.</text>
</comment>
<feature type="transmembrane region" description="Helical" evidence="8">
    <location>
        <begin position="267"/>
        <end position="287"/>
    </location>
</feature>
<dbReference type="InterPro" id="IPR020846">
    <property type="entry name" value="MFS_dom"/>
</dbReference>
<feature type="transmembrane region" description="Helical" evidence="8">
    <location>
        <begin position="12"/>
        <end position="38"/>
    </location>
</feature>
<dbReference type="RefSeq" id="WP_163818554.1">
    <property type="nucleotide sequence ID" value="NZ_JAAGOB010000005.1"/>
</dbReference>
<feature type="region of interest" description="Disordered" evidence="7">
    <location>
        <begin position="449"/>
        <end position="470"/>
    </location>
</feature>
<feature type="transmembrane region" description="Helical" evidence="8">
    <location>
        <begin position="106"/>
        <end position="127"/>
    </location>
</feature>
<keyword evidence="6 8" id="KW-0472">Membrane</keyword>
<dbReference type="PRINTS" id="PR01036">
    <property type="entry name" value="TCRTETB"/>
</dbReference>
<gene>
    <name evidence="10" type="ORF">G1H11_10640</name>
</gene>
<feature type="domain" description="Major facilitator superfamily (MFS) profile" evidence="9">
    <location>
        <begin position="15"/>
        <end position="444"/>
    </location>
</feature>
<dbReference type="Proteomes" id="UP000469185">
    <property type="component" value="Unassembled WGS sequence"/>
</dbReference>
<feature type="transmembrane region" description="Helical" evidence="8">
    <location>
        <begin position="423"/>
        <end position="441"/>
    </location>
</feature>
<feature type="transmembrane region" description="Helical" evidence="8">
    <location>
        <begin position="358"/>
        <end position="378"/>
    </location>
</feature>
<evidence type="ECO:0000256" key="4">
    <source>
        <dbReference type="ARBA" id="ARBA00022692"/>
    </source>
</evidence>
<dbReference type="Gene3D" id="1.20.1250.20">
    <property type="entry name" value="MFS general substrate transporter like domains"/>
    <property type="match status" value="1"/>
</dbReference>
<keyword evidence="4 8" id="KW-0812">Transmembrane</keyword>
<dbReference type="CDD" id="cd17321">
    <property type="entry name" value="MFS_MMR_MDR_like"/>
    <property type="match status" value="1"/>
</dbReference>
<feature type="transmembrane region" description="Helical" evidence="8">
    <location>
        <begin position="201"/>
        <end position="222"/>
    </location>
</feature>
<keyword evidence="3" id="KW-1003">Cell membrane</keyword>
<evidence type="ECO:0000256" key="8">
    <source>
        <dbReference type="SAM" id="Phobius"/>
    </source>
</evidence>
<feature type="transmembrane region" description="Helical" evidence="8">
    <location>
        <begin position="299"/>
        <end position="319"/>
    </location>
</feature>
<feature type="transmembrane region" description="Helical" evidence="8">
    <location>
        <begin position="228"/>
        <end position="246"/>
    </location>
</feature>
<comment type="subcellular location">
    <subcellularLocation>
        <location evidence="1">Cell membrane</location>
        <topology evidence="1">Multi-pass membrane protein</topology>
    </subcellularLocation>
</comment>
<evidence type="ECO:0000256" key="3">
    <source>
        <dbReference type="ARBA" id="ARBA00022475"/>
    </source>
</evidence>
<evidence type="ECO:0000256" key="2">
    <source>
        <dbReference type="ARBA" id="ARBA00022448"/>
    </source>
</evidence>
<feature type="compositionally biased region" description="Gly residues" evidence="7">
    <location>
        <begin position="452"/>
        <end position="461"/>
    </location>
</feature>
<accession>A0A6N9YLH2</accession>
<dbReference type="AlphaFoldDB" id="A0A6N9YLH2"/>
<feature type="transmembrane region" description="Helical" evidence="8">
    <location>
        <begin position="398"/>
        <end position="417"/>
    </location>
</feature>
<dbReference type="GO" id="GO:0022857">
    <property type="term" value="F:transmembrane transporter activity"/>
    <property type="evidence" value="ECO:0007669"/>
    <property type="project" value="InterPro"/>
</dbReference>
<evidence type="ECO:0000256" key="1">
    <source>
        <dbReference type="ARBA" id="ARBA00004651"/>
    </source>
</evidence>
<dbReference type="GO" id="GO:0005886">
    <property type="term" value="C:plasma membrane"/>
    <property type="evidence" value="ECO:0007669"/>
    <property type="project" value="UniProtKB-SubCell"/>
</dbReference>
<feature type="transmembrane region" description="Helical" evidence="8">
    <location>
        <begin position="326"/>
        <end position="346"/>
    </location>
</feature>
<dbReference type="Gene3D" id="1.20.1720.10">
    <property type="entry name" value="Multidrug resistance protein D"/>
    <property type="match status" value="1"/>
</dbReference>
<feature type="transmembrane region" description="Helical" evidence="8">
    <location>
        <begin position="80"/>
        <end position="100"/>
    </location>
</feature>
<organism evidence="10 11">
    <name type="scientific">Phytoactinopolyspora alkaliphila</name>
    <dbReference type="NCBI Taxonomy" id="1783498"/>
    <lineage>
        <taxon>Bacteria</taxon>
        <taxon>Bacillati</taxon>
        <taxon>Actinomycetota</taxon>
        <taxon>Actinomycetes</taxon>
        <taxon>Jiangellales</taxon>
        <taxon>Jiangellaceae</taxon>
        <taxon>Phytoactinopolyspora</taxon>
    </lineage>
</organism>
<dbReference type="Pfam" id="PF07690">
    <property type="entry name" value="MFS_1"/>
    <property type="match status" value="1"/>
</dbReference>
<proteinExistence type="predicted"/>
<evidence type="ECO:0000256" key="6">
    <source>
        <dbReference type="ARBA" id="ARBA00023136"/>
    </source>
</evidence>
<feature type="transmembrane region" description="Helical" evidence="8">
    <location>
        <begin position="139"/>
        <end position="157"/>
    </location>
</feature>